<proteinExistence type="predicted"/>
<dbReference type="InterPro" id="IPR009057">
    <property type="entry name" value="Homeodomain-like_sf"/>
</dbReference>
<dbReference type="OrthoDB" id="9793451at2"/>
<organism evidence="5 6">
    <name type="scientific">Pontibacter ummariensis</name>
    <dbReference type="NCBI Taxonomy" id="1610492"/>
    <lineage>
        <taxon>Bacteria</taxon>
        <taxon>Pseudomonadati</taxon>
        <taxon>Bacteroidota</taxon>
        <taxon>Cytophagia</taxon>
        <taxon>Cytophagales</taxon>
        <taxon>Hymenobacteraceae</taxon>
        <taxon>Pontibacter</taxon>
    </lineage>
</organism>
<dbReference type="PANTHER" id="PTHR43280:SF32">
    <property type="entry name" value="TRANSCRIPTIONAL REGULATORY PROTEIN"/>
    <property type="match status" value="1"/>
</dbReference>
<evidence type="ECO:0000256" key="3">
    <source>
        <dbReference type="ARBA" id="ARBA00023163"/>
    </source>
</evidence>
<evidence type="ECO:0000313" key="5">
    <source>
        <dbReference type="EMBL" id="SNS97571.1"/>
    </source>
</evidence>
<dbReference type="RefSeq" id="WP_089320655.1">
    <property type="nucleotide sequence ID" value="NZ_FZOQ01000019.1"/>
</dbReference>
<keyword evidence="2 5" id="KW-0238">DNA-binding</keyword>
<keyword evidence="3" id="KW-0804">Transcription</keyword>
<protein>
    <submittedName>
        <fullName evidence="5">AraC-type DNA-binding protein</fullName>
    </submittedName>
</protein>
<accession>A0A239IVE2</accession>
<keyword evidence="1" id="KW-0805">Transcription regulation</keyword>
<dbReference type="InterPro" id="IPR018060">
    <property type="entry name" value="HTH_AraC"/>
</dbReference>
<evidence type="ECO:0000313" key="6">
    <source>
        <dbReference type="Proteomes" id="UP000198432"/>
    </source>
</evidence>
<evidence type="ECO:0000259" key="4">
    <source>
        <dbReference type="PROSITE" id="PS01124"/>
    </source>
</evidence>
<dbReference type="SMART" id="SM00342">
    <property type="entry name" value="HTH_ARAC"/>
    <property type="match status" value="1"/>
</dbReference>
<dbReference type="AlphaFoldDB" id="A0A239IVE2"/>
<dbReference type="SUPFAM" id="SSF46689">
    <property type="entry name" value="Homeodomain-like"/>
    <property type="match status" value="1"/>
</dbReference>
<dbReference type="EMBL" id="FZOQ01000019">
    <property type="protein sequence ID" value="SNS97571.1"/>
    <property type="molecule type" value="Genomic_DNA"/>
</dbReference>
<gene>
    <name evidence="5" type="ORF">SAMN06296052_11931</name>
</gene>
<dbReference type="PROSITE" id="PS01124">
    <property type="entry name" value="HTH_ARAC_FAMILY_2"/>
    <property type="match status" value="1"/>
</dbReference>
<dbReference type="Proteomes" id="UP000198432">
    <property type="component" value="Unassembled WGS sequence"/>
</dbReference>
<name>A0A239IVE2_9BACT</name>
<feature type="domain" description="HTH araC/xylS-type" evidence="4">
    <location>
        <begin position="172"/>
        <end position="270"/>
    </location>
</feature>
<dbReference type="Gene3D" id="1.10.10.60">
    <property type="entry name" value="Homeodomain-like"/>
    <property type="match status" value="1"/>
</dbReference>
<dbReference type="GO" id="GO:0043565">
    <property type="term" value="F:sequence-specific DNA binding"/>
    <property type="evidence" value="ECO:0007669"/>
    <property type="project" value="InterPro"/>
</dbReference>
<dbReference type="PANTHER" id="PTHR43280">
    <property type="entry name" value="ARAC-FAMILY TRANSCRIPTIONAL REGULATOR"/>
    <property type="match status" value="1"/>
</dbReference>
<evidence type="ECO:0000256" key="1">
    <source>
        <dbReference type="ARBA" id="ARBA00023015"/>
    </source>
</evidence>
<sequence>MTGNKRQESIPVHHLTSSSFLVFTIENTNDETFNGLHRHDFFELIWFTKSDTNESVEIDFTPHRFNDNEICLLTPGQVFQMEKSKQQGFVLAFAKDLFHELTGNRSFFTDVGRPISLGQDSLNAIQSLLPLIINEYNGQKRIALLKSYLQAFLFHVLTTVDALHEAGDSRLNKLFQLIDTHFLQQRETAFYAGHLNTSAKYLNSILKRERSVTIKELVSQRLVLEAKREIYFGELTLKEIAFKLGFSDPAYFSRFFKVQTGKSAEHFKASIQRLHL</sequence>
<dbReference type="GO" id="GO:0003700">
    <property type="term" value="F:DNA-binding transcription factor activity"/>
    <property type="evidence" value="ECO:0007669"/>
    <property type="project" value="InterPro"/>
</dbReference>
<dbReference type="Pfam" id="PF12833">
    <property type="entry name" value="HTH_18"/>
    <property type="match status" value="1"/>
</dbReference>
<evidence type="ECO:0000256" key="2">
    <source>
        <dbReference type="ARBA" id="ARBA00023125"/>
    </source>
</evidence>
<keyword evidence="6" id="KW-1185">Reference proteome</keyword>
<reference evidence="6" key="1">
    <citation type="submission" date="2017-06" db="EMBL/GenBank/DDBJ databases">
        <authorList>
            <person name="Varghese N."/>
            <person name="Submissions S."/>
        </authorList>
    </citation>
    <scope>NUCLEOTIDE SEQUENCE [LARGE SCALE GENOMIC DNA]</scope>
    <source>
        <strain evidence="6">NKM1</strain>
    </source>
</reference>